<dbReference type="SUPFAM" id="SSF53850">
    <property type="entry name" value="Periplasmic binding protein-like II"/>
    <property type="match status" value="1"/>
</dbReference>
<accession>A0A410W9R9</accession>
<name>A0A410W9R9_9CORY</name>
<evidence type="ECO:0000256" key="1">
    <source>
        <dbReference type="ARBA" id="ARBA00009437"/>
    </source>
</evidence>
<dbReference type="AlphaFoldDB" id="A0A410W9R9"/>
<keyword evidence="3" id="KW-0238">DNA-binding</keyword>
<dbReference type="GO" id="GO:0003700">
    <property type="term" value="F:DNA-binding transcription factor activity"/>
    <property type="evidence" value="ECO:0007669"/>
    <property type="project" value="TreeGrafter"/>
</dbReference>
<dbReference type="PANTHER" id="PTHR30346">
    <property type="entry name" value="TRANSCRIPTIONAL DUAL REGULATOR HCAR-RELATED"/>
    <property type="match status" value="1"/>
</dbReference>
<evidence type="ECO:0000256" key="5">
    <source>
        <dbReference type="ARBA" id="ARBA00023163"/>
    </source>
</evidence>
<feature type="compositionally biased region" description="Basic residues" evidence="6">
    <location>
        <begin position="181"/>
        <end position="195"/>
    </location>
</feature>
<evidence type="ECO:0000256" key="4">
    <source>
        <dbReference type="ARBA" id="ARBA00023159"/>
    </source>
</evidence>
<evidence type="ECO:0000256" key="2">
    <source>
        <dbReference type="ARBA" id="ARBA00023015"/>
    </source>
</evidence>
<organism evidence="7 8">
    <name type="scientific">Corynebacterium pelargi</name>
    <dbReference type="NCBI Taxonomy" id="1471400"/>
    <lineage>
        <taxon>Bacteria</taxon>
        <taxon>Bacillati</taxon>
        <taxon>Actinomycetota</taxon>
        <taxon>Actinomycetes</taxon>
        <taxon>Mycobacteriales</taxon>
        <taxon>Corynebacteriaceae</taxon>
        <taxon>Corynebacterium</taxon>
    </lineage>
</organism>
<proteinExistence type="inferred from homology"/>
<dbReference type="EMBL" id="CP035299">
    <property type="protein sequence ID" value="QAU52700.1"/>
    <property type="molecule type" value="Genomic_DNA"/>
</dbReference>
<evidence type="ECO:0000256" key="3">
    <source>
        <dbReference type="ARBA" id="ARBA00023125"/>
    </source>
</evidence>
<evidence type="ECO:0000256" key="6">
    <source>
        <dbReference type="SAM" id="MobiDB-lite"/>
    </source>
</evidence>
<feature type="compositionally biased region" description="Basic and acidic residues" evidence="6">
    <location>
        <begin position="196"/>
        <end position="206"/>
    </location>
</feature>
<evidence type="ECO:0000313" key="7">
    <source>
        <dbReference type="EMBL" id="QAU52700.1"/>
    </source>
</evidence>
<reference evidence="7 8" key="1">
    <citation type="submission" date="2019-01" db="EMBL/GenBank/DDBJ databases">
        <authorList>
            <person name="Ruckert C."/>
            <person name="Busche T."/>
            <person name="Kalinowski J."/>
        </authorList>
    </citation>
    <scope>NUCLEOTIDE SEQUENCE [LARGE SCALE GENOMIC DNA]</scope>
    <source>
        <strain evidence="7 8">136/3</strain>
    </source>
</reference>
<sequence>MLRLSFVTGTEPDKWFQRFNERTFHGGVQPFGSDDPVHDLFSGDADLSLVRLPDPRVEQSQEDLHIVRLYEEARGVALPVDHTMTLLDTLGPDELEDEKVMATYQGPSAIQEIREGLQVVAANVGIVFAPRPLLKVLCGKKVEHRGYSGQAHPDTSIALVWYKERDGEDIQDFVGIAKGRRANSSRQLKTKKSAKSKAEPKREVTKKAKVGRRPLRKKQRRRGTKR</sequence>
<keyword evidence="8" id="KW-1185">Reference proteome</keyword>
<keyword evidence="2" id="KW-0805">Transcription regulation</keyword>
<dbReference type="PANTHER" id="PTHR30346:SF0">
    <property type="entry name" value="HCA OPERON TRANSCRIPTIONAL ACTIVATOR HCAR"/>
    <property type="match status" value="1"/>
</dbReference>
<dbReference type="CDD" id="cd05466">
    <property type="entry name" value="PBP2_LTTR_substrate"/>
    <property type="match status" value="1"/>
</dbReference>
<dbReference type="GO" id="GO:0003677">
    <property type="term" value="F:DNA binding"/>
    <property type="evidence" value="ECO:0007669"/>
    <property type="project" value="UniProtKB-KW"/>
</dbReference>
<dbReference type="Proteomes" id="UP000288929">
    <property type="component" value="Chromosome"/>
</dbReference>
<evidence type="ECO:0000313" key="8">
    <source>
        <dbReference type="Proteomes" id="UP000288929"/>
    </source>
</evidence>
<dbReference type="KEGG" id="cpeg:CPELA_07190"/>
<gene>
    <name evidence="7" type="ORF">CPELA_07190</name>
</gene>
<dbReference type="GO" id="GO:0032993">
    <property type="term" value="C:protein-DNA complex"/>
    <property type="evidence" value="ECO:0007669"/>
    <property type="project" value="TreeGrafter"/>
</dbReference>
<comment type="similarity">
    <text evidence="1">Belongs to the LysR transcriptional regulatory family.</text>
</comment>
<keyword evidence="4" id="KW-0010">Activator</keyword>
<protein>
    <submittedName>
        <fullName evidence="7">LysR substrate binding domain protein</fullName>
    </submittedName>
</protein>
<feature type="region of interest" description="Disordered" evidence="6">
    <location>
        <begin position="181"/>
        <end position="226"/>
    </location>
</feature>
<keyword evidence="5" id="KW-0804">Transcription</keyword>
<dbReference type="RefSeq" id="WP_128890115.1">
    <property type="nucleotide sequence ID" value="NZ_BMCX01000003.1"/>
</dbReference>
<dbReference type="OrthoDB" id="3388207at2"/>
<feature type="compositionally biased region" description="Basic residues" evidence="6">
    <location>
        <begin position="207"/>
        <end position="226"/>
    </location>
</feature>